<protein>
    <submittedName>
        <fullName evidence="1">Uncharacterized protein</fullName>
    </submittedName>
</protein>
<evidence type="ECO:0000313" key="1">
    <source>
        <dbReference type="EMBL" id="GMI46554.1"/>
    </source>
</evidence>
<gene>
    <name evidence="1" type="ORF">TrCOL_g13401</name>
</gene>
<comment type="caution">
    <text evidence="1">The sequence shown here is derived from an EMBL/GenBank/DDBJ whole genome shotgun (WGS) entry which is preliminary data.</text>
</comment>
<dbReference type="Proteomes" id="UP001165065">
    <property type="component" value="Unassembled WGS sequence"/>
</dbReference>
<proteinExistence type="predicted"/>
<name>A0A9W7LDI2_9STRA</name>
<reference evidence="2" key="1">
    <citation type="journal article" date="2023" name="Commun. Biol.">
        <title>Genome analysis of Parmales, the sister group of diatoms, reveals the evolutionary specialization of diatoms from phago-mixotrophs to photoautotrophs.</title>
        <authorList>
            <person name="Ban H."/>
            <person name="Sato S."/>
            <person name="Yoshikawa S."/>
            <person name="Yamada K."/>
            <person name="Nakamura Y."/>
            <person name="Ichinomiya M."/>
            <person name="Sato N."/>
            <person name="Blanc-Mathieu R."/>
            <person name="Endo H."/>
            <person name="Kuwata A."/>
            <person name="Ogata H."/>
        </authorList>
    </citation>
    <scope>NUCLEOTIDE SEQUENCE [LARGE SCALE GENOMIC DNA]</scope>
</reference>
<dbReference type="EMBL" id="BRYA01000304">
    <property type="protein sequence ID" value="GMI46554.1"/>
    <property type="molecule type" value="Genomic_DNA"/>
</dbReference>
<sequence>MAPFDNQNRDLALCNPSFPSRPVNQNQNDPLTWIPVYCWKAKRSPQSTQAVKALMAYYDLNEVKKPTSPDGHKLDCMEHCWALGWRWCYDEMETSGQPHKWYAPATVEDSESHFGSPLVLPLLKEMGEPVNEERFKTWCEEVQGREDMKKAKREAKKRKRG</sequence>
<dbReference type="AlphaFoldDB" id="A0A9W7LDI2"/>
<evidence type="ECO:0000313" key="2">
    <source>
        <dbReference type="Proteomes" id="UP001165065"/>
    </source>
</evidence>
<dbReference type="OrthoDB" id="10357323at2759"/>
<accession>A0A9W7LDI2</accession>
<keyword evidence="2" id="KW-1185">Reference proteome</keyword>
<organism evidence="1 2">
    <name type="scientific">Triparma columacea</name>
    <dbReference type="NCBI Taxonomy" id="722753"/>
    <lineage>
        <taxon>Eukaryota</taxon>
        <taxon>Sar</taxon>
        <taxon>Stramenopiles</taxon>
        <taxon>Ochrophyta</taxon>
        <taxon>Bolidophyceae</taxon>
        <taxon>Parmales</taxon>
        <taxon>Triparmaceae</taxon>
        <taxon>Triparma</taxon>
    </lineage>
</organism>